<protein>
    <submittedName>
        <fullName evidence="2">Uncharacterized protein</fullName>
    </submittedName>
</protein>
<evidence type="ECO:0000313" key="3">
    <source>
        <dbReference type="Proteomes" id="UP000001880"/>
    </source>
</evidence>
<dbReference type="Proteomes" id="UP000001880">
    <property type="component" value="Chromosome"/>
</dbReference>
<feature type="compositionally biased region" description="Basic and acidic residues" evidence="1">
    <location>
        <begin position="130"/>
        <end position="143"/>
    </location>
</feature>
<sequence>MNCRSSVVRDISLIGITKTYRSAVRMVARLRARGSKRQPVARETLSRADHTHVVVTSRDGRVHIGRLWMGAEHVELWQIVHGIPCRQRFAFEDVLSCYTYDDEDLWDEPTQLTNDPVRRLLEGPSGFADAPRRPRYEAAREPA</sequence>
<dbReference type="AlphaFoldDB" id="D0LSY2"/>
<evidence type="ECO:0000313" key="2">
    <source>
        <dbReference type="EMBL" id="ACY19118.1"/>
    </source>
</evidence>
<dbReference type="HOGENOM" id="CLU_1803506_0_0_7"/>
<organism evidence="2 3">
    <name type="scientific">Haliangium ochraceum (strain DSM 14365 / JCM 11303 / SMP-2)</name>
    <dbReference type="NCBI Taxonomy" id="502025"/>
    <lineage>
        <taxon>Bacteria</taxon>
        <taxon>Pseudomonadati</taxon>
        <taxon>Myxococcota</taxon>
        <taxon>Polyangia</taxon>
        <taxon>Haliangiales</taxon>
        <taxon>Kofleriaceae</taxon>
        <taxon>Haliangium</taxon>
    </lineage>
</organism>
<evidence type="ECO:0000256" key="1">
    <source>
        <dbReference type="SAM" id="MobiDB-lite"/>
    </source>
</evidence>
<gene>
    <name evidence="2" type="ordered locus">Hoch_6652</name>
</gene>
<reference evidence="2 3" key="1">
    <citation type="journal article" date="2010" name="Stand. Genomic Sci.">
        <title>Complete genome sequence of Haliangium ochraceum type strain (SMP-2).</title>
        <authorList>
            <consortium name="US DOE Joint Genome Institute (JGI-PGF)"/>
            <person name="Ivanova N."/>
            <person name="Daum C."/>
            <person name="Lang E."/>
            <person name="Abt B."/>
            <person name="Kopitz M."/>
            <person name="Saunders E."/>
            <person name="Lapidus A."/>
            <person name="Lucas S."/>
            <person name="Glavina Del Rio T."/>
            <person name="Nolan M."/>
            <person name="Tice H."/>
            <person name="Copeland A."/>
            <person name="Cheng J.F."/>
            <person name="Chen F."/>
            <person name="Bruce D."/>
            <person name="Goodwin L."/>
            <person name="Pitluck S."/>
            <person name="Mavromatis K."/>
            <person name="Pati A."/>
            <person name="Mikhailova N."/>
            <person name="Chen A."/>
            <person name="Palaniappan K."/>
            <person name="Land M."/>
            <person name="Hauser L."/>
            <person name="Chang Y.J."/>
            <person name="Jeffries C.D."/>
            <person name="Detter J.C."/>
            <person name="Brettin T."/>
            <person name="Rohde M."/>
            <person name="Goker M."/>
            <person name="Bristow J."/>
            <person name="Markowitz V."/>
            <person name="Eisen J.A."/>
            <person name="Hugenholtz P."/>
            <person name="Kyrpides N.C."/>
            <person name="Klenk H.P."/>
        </authorList>
    </citation>
    <scope>NUCLEOTIDE SEQUENCE [LARGE SCALE GENOMIC DNA]</scope>
    <source>
        <strain evidence="3">DSM 14365 / CIP 107738 / JCM 11303 / AJ 13395 / SMP-2</strain>
    </source>
</reference>
<feature type="region of interest" description="Disordered" evidence="1">
    <location>
        <begin position="117"/>
        <end position="143"/>
    </location>
</feature>
<dbReference type="KEGG" id="hoh:Hoch_6652"/>
<keyword evidence="3" id="KW-1185">Reference proteome</keyword>
<accession>D0LSY2</accession>
<proteinExistence type="predicted"/>
<name>D0LSY2_HALO1</name>
<dbReference type="EMBL" id="CP001804">
    <property type="protein sequence ID" value="ACY19118.1"/>
    <property type="molecule type" value="Genomic_DNA"/>
</dbReference>